<evidence type="ECO:0000256" key="2">
    <source>
        <dbReference type="SAM" id="Phobius"/>
    </source>
</evidence>
<feature type="transmembrane region" description="Helical" evidence="2">
    <location>
        <begin position="57"/>
        <end position="77"/>
    </location>
</feature>
<dbReference type="Pfam" id="PF18895">
    <property type="entry name" value="T4SS_pilin"/>
    <property type="match status" value="1"/>
</dbReference>
<feature type="transmembrane region" description="Helical" evidence="2">
    <location>
        <begin position="142"/>
        <end position="161"/>
    </location>
</feature>
<keyword evidence="2" id="KW-0812">Transmembrane</keyword>
<dbReference type="EMBL" id="CABVGP010000002">
    <property type="protein sequence ID" value="VVJ21541.1"/>
    <property type="molecule type" value="Genomic_DNA"/>
</dbReference>
<keyword evidence="2" id="KW-1133">Transmembrane helix</keyword>
<keyword evidence="4" id="KW-1185">Reference proteome</keyword>
<evidence type="ECO:0000313" key="3">
    <source>
        <dbReference type="EMBL" id="VVJ21541.1"/>
    </source>
</evidence>
<dbReference type="AlphaFoldDB" id="A0A6I8LWQ4"/>
<gene>
    <name evidence="3" type="ORF">AA23TX_06562</name>
</gene>
<accession>A0A6I8LWQ4</accession>
<feature type="compositionally biased region" description="Basic residues" evidence="1">
    <location>
        <begin position="1"/>
        <end position="24"/>
    </location>
</feature>
<feature type="region of interest" description="Disordered" evidence="1">
    <location>
        <begin position="1"/>
        <end position="29"/>
    </location>
</feature>
<evidence type="ECO:0000313" key="4">
    <source>
        <dbReference type="Proteomes" id="UP000399805"/>
    </source>
</evidence>
<proteinExistence type="predicted"/>
<dbReference type="InterPro" id="IPR043993">
    <property type="entry name" value="T4SS_pilin"/>
</dbReference>
<keyword evidence="2" id="KW-0472">Membrane</keyword>
<sequence length="164" mass="17406">MRLISHRPSHRTLTRRPPNRRKAHTNATFSARATSYRRPGFVPEAPTSPTPLRRRSVVLLGCTLAAAALLLGASAAHAETVQYVALAQSVDQVLSNIRTWIMGILAGVALVFLTIGGLRYLMASNDPGEIEKAKGAFKASGIGFGLAALAPLIVEILKTIVGGV</sequence>
<reference evidence="3 4" key="1">
    <citation type="submission" date="2019-09" db="EMBL/GenBank/DDBJ databases">
        <authorList>
            <person name="Leyn A S."/>
        </authorList>
    </citation>
    <scope>NUCLEOTIDE SEQUENCE [LARGE SCALE GENOMIC DNA]</scope>
    <source>
        <strain evidence="3">AA231_1</strain>
    </source>
</reference>
<name>A0A6I8LWQ4_9PSEU</name>
<feature type="transmembrane region" description="Helical" evidence="2">
    <location>
        <begin position="97"/>
        <end position="121"/>
    </location>
</feature>
<organism evidence="3 4">
    <name type="scientific">Amycolatopsis camponoti</name>
    <dbReference type="NCBI Taxonomy" id="2606593"/>
    <lineage>
        <taxon>Bacteria</taxon>
        <taxon>Bacillati</taxon>
        <taxon>Actinomycetota</taxon>
        <taxon>Actinomycetes</taxon>
        <taxon>Pseudonocardiales</taxon>
        <taxon>Pseudonocardiaceae</taxon>
        <taxon>Amycolatopsis</taxon>
    </lineage>
</organism>
<evidence type="ECO:0008006" key="5">
    <source>
        <dbReference type="Google" id="ProtNLM"/>
    </source>
</evidence>
<evidence type="ECO:0000256" key="1">
    <source>
        <dbReference type="SAM" id="MobiDB-lite"/>
    </source>
</evidence>
<dbReference type="Proteomes" id="UP000399805">
    <property type="component" value="Unassembled WGS sequence"/>
</dbReference>
<protein>
    <recommendedName>
        <fullName evidence="5">TrbC/VIRB2 family protein</fullName>
    </recommendedName>
</protein>